<proteinExistence type="predicted"/>
<organism evidence="2 3">
    <name type="scientific">Araneus ventricosus</name>
    <name type="common">Orbweaver spider</name>
    <name type="synonym">Epeira ventricosa</name>
    <dbReference type="NCBI Taxonomy" id="182803"/>
    <lineage>
        <taxon>Eukaryota</taxon>
        <taxon>Metazoa</taxon>
        <taxon>Ecdysozoa</taxon>
        <taxon>Arthropoda</taxon>
        <taxon>Chelicerata</taxon>
        <taxon>Arachnida</taxon>
        <taxon>Araneae</taxon>
        <taxon>Araneomorphae</taxon>
        <taxon>Entelegynae</taxon>
        <taxon>Araneoidea</taxon>
        <taxon>Araneidae</taxon>
        <taxon>Araneus</taxon>
    </lineage>
</organism>
<gene>
    <name evidence="2" type="ORF">AVEN_94407_1</name>
</gene>
<name>A0A4Y2J378_ARAVE</name>
<feature type="region of interest" description="Disordered" evidence="1">
    <location>
        <begin position="1"/>
        <end position="39"/>
    </location>
</feature>
<dbReference type="Proteomes" id="UP000499080">
    <property type="component" value="Unassembled WGS sequence"/>
</dbReference>
<evidence type="ECO:0000256" key="1">
    <source>
        <dbReference type="SAM" id="MobiDB-lite"/>
    </source>
</evidence>
<accession>A0A4Y2J378</accession>
<sequence length="39" mass="4346">RPQQTDGESPPEDGARFLQPQAPTSNTMQHEIPVSDLNR</sequence>
<dbReference type="EMBL" id="BGPR01003141">
    <property type="protein sequence ID" value="GBM84198.1"/>
    <property type="molecule type" value="Genomic_DNA"/>
</dbReference>
<evidence type="ECO:0000313" key="3">
    <source>
        <dbReference type="Proteomes" id="UP000499080"/>
    </source>
</evidence>
<comment type="caution">
    <text evidence="2">The sequence shown here is derived from an EMBL/GenBank/DDBJ whole genome shotgun (WGS) entry which is preliminary data.</text>
</comment>
<dbReference type="AlphaFoldDB" id="A0A4Y2J378"/>
<protein>
    <submittedName>
        <fullName evidence="2">Uncharacterized protein</fullName>
    </submittedName>
</protein>
<keyword evidence="3" id="KW-1185">Reference proteome</keyword>
<evidence type="ECO:0000313" key="2">
    <source>
        <dbReference type="EMBL" id="GBM84198.1"/>
    </source>
</evidence>
<feature type="non-terminal residue" evidence="2">
    <location>
        <position position="1"/>
    </location>
</feature>
<reference evidence="2 3" key="1">
    <citation type="journal article" date="2019" name="Sci. Rep.">
        <title>Orb-weaving spider Araneus ventricosus genome elucidates the spidroin gene catalogue.</title>
        <authorList>
            <person name="Kono N."/>
            <person name="Nakamura H."/>
            <person name="Ohtoshi R."/>
            <person name="Moran D.A.P."/>
            <person name="Shinohara A."/>
            <person name="Yoshida Y."/>
            <person name="Fujiwara M."/>
            <person name="Mori M."/>
            <person name="Tomita M."/>
            <person name="Arakawa K."/>
        </authorList>
    </citation>
    <scope>NUCLEOTIDE SEQUENCE [LARGE SCALE GENOMIC DNA]</scope>
</reference>